<dbReference type="EMBL" id="UHDO01000001">
    <property type="protein sequence ID" value="SUM42793.1"/>
    <property type="molecule type" value="Genomic_DNA"/>
</dbReference>
<evidence type="ECO:0000313" key="5">
    <source>
        <dbReference type="Proteomes" id="UP000297598"/>
    </source>
</evidence>
<dbReference type="InterPro" id="IPR036291">
    <property type="entry name" value="NAD(P)-bd_dom_sf"/>
</dbReference>
<dbReference type="Proteomes" id="UP000254047">
    <property type="component" value="Unassembled WGS sequence"/>
</dbReference>
<dbReference type="InterPro" id="IPR016040">
    <property type="entry name" value="NAD(P)-bd_dom"/>
</dbReference>
<evidence type="ECO:0000313" key="3">
    <source>
        <dbReference type="EMBL" id="TGE16631.1"/>
    </source>
</evidence>
<dbReference type="GO" id="GO:0003955">
    <property type="term" value="F:NAD(P)H dehydrogenase (quinone) activity"/>
    <property type="evidence" value="ECO:0007669"/>
    <property type="project" value="UniProtKB-EC"/>
</dbReference>
<dbReference type="OrthoDB" id="152510at2"/>
<evidence type="ECO:0000259" key="1">
    <source>
        <dbReference type="Pfam" id="PF13460"/>
    </source>
</evidence>
<keyword evidence="2" id="KW-0560">Oxidoreductase</keyword>
<dbReference type="InterPro" id="IPR052718">
    <property type="entry name" value="NmrA-type_oxidoreductase"/>
</dbReference>
<evidence type="ECO:0000313" key="4">
    <source>
        <dbReference type="Proteomes" id="UP000254047"/>
    </source>
</evidence>
<dbReference type="Pfam" id="PF13460">
    <property type="entry name" value="NAD_binding_10"/>
    <property type="match status" value="1"/>
</dbReference>
<dbReference type="EC" id="1.6.5.2" evidence="2"/>
<accession>A0A380FXW5</accession>
<evidence type="ECO:0000313" key="2">
    <source>
        <dbReference type="EMBL" id="SUM42793.1"/>
    </source>
</evidence>
<dbReference type="CDD" id="cd05269">
    <property type="entry name" value="TMR_SDR_a"/>
    <property type="match status" value="1"/>
</dbReference>
<organism evidence="2 4">
    <name type="scientific">Staphylococcus petrasii</name>
    <dbReference type="NCBI Taxonomy" id="1276936"/>
    <lineage>
        <taxon>Bacteria</taxon>
        <taxon>Bacillati</taxon>
        <taxon>Bacillota</taxon>
        <taxon>Bacilli</taxon>
        <taxon>Bacillales</taxon>
        <taxon>Staphylococcaceae</taxon>
        <taxon>Staphylococcus</taxon>
    </lineage>
</organism>
<dbReference type="Gene3D" id="3.90.25.10">
    <property type="entry name" value="UDP-galactose 4-epimerase, domain 1"/>
    <property type="match status" value="1"/>
</dbReference>
<gene>
    <name evidence="2" type="primary">qorB</name>
    <name evidence="3" type="ORF">BJR09_08655</name>
    <name evidence="2" type="ORF">NCTC13830_00315</name>
</gene>
<proteinExistence type="predicted"/>
<dbReference type="SUPFAM" id="SSF51735">
    <property type="entry name" value="NAD(P)-binding Rossmann-fold domains"/>
    <property type="match status" value="1"/>
</dbReference>
<protein>
    <submittedName>
        <fullName evidence="2">Putative nucleoside-diphosphate-sugar epimerase</fullName>
        <ecNumber evidence="2">1.6.5.2</ecNumber>
    </submittedName>
    <submittedName>
        <fullName evidence="3">SDR family oxidoreductase</fullName>
    </submittedName>
</protein>
<dbReference type="PANTHER" id="PTHR47129">
    <property type="entry name" value="QUINONE OXIDOREDUCTASE 2"/>
    <property type="match status" value="1"/>
</dbReference>
<dbReference type="Proteomes" id="UP000297598">
    <property type="component" value="Unassembled WGS sequence"/>
</dbReference>
<keyword evidence="5" id="KW-1185">Reference proteome</keyword>
<dbReference type="Gene3D" id="3.40.50.720">
    <property type="entry name" value="NAD(P)-binding Rossmann-like Domain"/>
    <property type="match status" value="1"/>
</dbReference>
<name>A0A380FXW5_9STAP</name>
<reference evidence="3 5" key="2">
    <citation type="submission" date="2019-04" db="EMBL/GenBank/DDBJ databases">
        <title>Genomic characterization of Staphylococcus petrasii strains.</title>
        <authorList>
            <person name="Vrbovska V."/>
            <person name="Kovarovic V."/>
            <person name="Maslanova I."/>
            <person name="Indrakova A."/>
            <person name="Petras P."/>
            <person name="Sedo O."/>
            <person name="Svec P."/>
            <person name="Fisarova L."/>
            <person name="Sedlacek I."/>
            <person name="Doskar J."/>
            <person name="Pantucek R."/>
        </authorList>
    </citation>
    <scope>NUCLEOTIDE SEQUENCE [LARGE SCALE GENOMIC DNA]</scope>
    <source>
        <strain evidence="3 5">P5404</strain>
    </source>
</reference>
<dbReference type="AlphaFoldDB" id="A0A380FXW5"/>
<dbReference type="PANTHER" id="PTHR47129:SF1">
    <property type="entry name" value="NMRA-LIKE DOMAIN-CONTAINING PROTEIN"/>
    <property type="match status" value="1"/>
</dbReference>
<reference evidence="2 4" key="1">
    <citation type="submission" date="2018-06" db="EMBL/GenBank/DDBJ databases">
        <authorList>
            <consortium name="Pathogen Informatics"/>
            <person name="Doyle S."/>
        </authorList>
    </citation>
    <scope>NUCLEOTIDE SEQUENCE [LARGE SCALE GENOMIC DNA]</scope>
    <source>
        <strain evidence="2 4">NCTC13830</strain>
    </source>
</reference>
<dbReference type="RefSeq" id="WP_103297595.1">
    <property type="nucleotide sequence ID" value="NZ_PPQT01000027.1"/>
</dbReference>
<feature type="domain" description="NAD(P)-binding" evidence="1">
    <location>
        <begin position="7"/>
        <end position="188"/>
    </location>
</feature>
<sequence>MNILLTGATGHLGSHITEHAIKEQIPNFHIGIRNPEKVPNHWHDYIKIRELDYFNEESMVKAFDNIDTVVFIPSIIHPSFKRLPEVENLVSAAQKAKVQHIMFIGYYADQHNNPFHMSPYFGYAERLLATSGLNYTYVRMAMYMDPLKPYLPELAEMHKLIYPAGEGRINYISRNDIARGIIALLQQPEKFGQRYLLSGYSYSMTELARILSDAADTEIKYDPVSLGKFSEMYDEPKGFGALLASMYEAAARGLLDQESDDFEQLVHDKPQTLPEFLNSGE</sequence>
<dbReference type="EMBL" id="SRLS01000013">
    <property type="protein sequence ID" value="TGE16631.1"/>
    <property type="molecule type" value="Genomic_DNA"/>
</dbReference>